<dbReference type="PANTHER" id="PTHR33112:SF16">
    <property type="entry name" value="HETEROKARYON INCOMPATIBILITY DOMAIN-CONTAINING PROTEIN"/>
    <property type="match status" value="1"/>
</dbReference>
<feature type="domain" description="Heterokaryon incompatibility" evidence="1">
    <location>
        <begin position="2"/>
        <end position="54"/>
    </location>
</feature>
<gene>
    <name evidence="2" type="ORF">BPOR_0273g00130</name>
</gene>
<sequence>MRYLWIDSLCDIQDSDEDWIEASPKMCFVYNNAKFNIAAAVALDGDSGCLSERLSVELGHVLRSKRKTIARSVWIRPCIKADTQPGKWGLGTSRKHFGGSDADILTCWHALPISHDQKI</sequence>
<organism evidence="2 3">
    <name type="scientific">Botrytis porri</name>
    <dbReference type="NCBI Taxonomy" id="87229"/>
    <lineage>
        <taxon>Eukaryota</taxon>
        <taxon>Fungi</taxon>
        <taxon>Dikarya</taxon>
        <taxon>Ascomycota</taxon>
        <taxon>Pezizomycotina</taxon>
        <taxon>Leotiomycetes</taxon>
        <taxon>Helotiales</taxon>
        <taxon>Sclerotiniaceae</taxon>
        <taxon>Botrytis</taxon>
    </lineage>
</organism>
<dbReference type="EMBL" id="PQXO01000272">
    <property type="protein sequence ID" value="TGO86834.1"/>
    <property type="molecule type" value="Genomic_DNA"/>
</dbReference>
<dbReference type="Pfam" id="PF06985">
    <property type="entry name" value="HET"/>
    <property type="match status" value="1"/>
</dbReference>
<evidence type="ECO:0000313" key="3">
    <source>
        <dbReference type="Proteomes" id="UP000297280"/>
    </source>
</evidence>
<keyword evidence="3" id="KW-1185">Reference proteome</keyword>
<evidence type="ECO:0000259" key="1">
    <source>
        <dbReference type="Pfam" id="PF06985"/>
    </source>
</evidence>
<name>A0A4Z1KRA7_9HELO</name>
<comment type="caution">
    <text evidence="2">The sequence shown here is derived from an EMBL/GenBank/DDBJ whole genome shotgun (WGS) entry which is preliminary data.</text>
</comment>
<protein>
    <recommendedName>
        <fullName evidence="1">Heterokaryon incompatibility domain-containing protein</fullName>
    </recommendedName>
</protein>
<proteinExistence type="predicted"/>
<accession>A0A4Z1KRA7</accession>
<reference evidence="2 3" key="1">
    <citation type="submission" date="2017-12" db="EMBL/GenBank/DDBJ databases">
        <title>Comparative genomics of Botrytis spp.</title>
        <authorList>
            <person name="Valero-Jimenez C.A."/>
            <person name="Tapia P."/>
            <person name="Veloso J."/>
            <person name="Silva-Moreno E."/>
            <person name="Staats M."/>
            <person name="Valdes J.H."/>
            <person name="Van Kan J.A.L."/>
        </authorList>
    </citation>
    <scope>NUCLEOTIDE SEQUENCE [LARGE SCALE GENOMIC DNA]</scope>
    <source>
        <strain evidence="2 3">MUCL3349</strain>
    </source>
</reference>
<dbReference type="PANTHER" id="PTHR33112">
    <property type="entry name" value="DOMAIN PROTEIN, PUTATIVE-RELATED"/>
    <property type="match status" value="1"/>
</dbReference>
<dbReference type="Proteomes" id="UP000297280">
    <property type="component" value="Unassembled WGS sequence"/>
</dbReference>
<evidence type="ECO:0000313" key="2">
    <source>
        <dbReference type="EMBL" id="TGO86834.1"/>
    </source>
</evidence>
<dbReference type="InterPro" id="IPR010730">
    <property type="entry name" value="HET"/>
</dbReference>
<dbReference type="AlphaFoldDB" id="A0A4Z1KRA7"/>